<keyword evidence="10" id="KW-1185">Reference proteome</keyword>
<dbReference type="InterPro" id="IPR036188">
    <property type="entry name" value="FAD/NAD-bd_sf"/>
</dbReference>
<dbReference type="GO" id="GO:0006071">
    <property type="term" value="P:glycerol metabolic process"/>
    <property type="evidence" value="ECO:0007669"/>
    <property type="project" value="UniProtKB-KW"/>
</dbReference>
<dbReference type="Gene3D" id="3.50.50.60">
    <property type="entry name" value="FAD/NAD(P)-binding domain"/>
    <property type="match status" value="1"/>
</dbReference>
<protein>
    <submittedName>
        <fullName evidence="9">Glycerol-3-phosphate dehydrogenase</fullName>
    </submittedName>
</protein>
<organism evidence="9 10">
    <name type="scientific">Fluviicoccus keumensis</name>
    <dbReference type="NCBI Taxonomy" id="1435465"/>
    <lineage>
        <taxon>Bacteria</taxon>
        <taxon>Pseudomonadati</taxon>
        <taxon>Pseudomonadota</taxon>
        <taxon>Gammaproteobacteria</taxon>
        <taxon>Moraxellales</taxon>
        <taxon>Moraxellaceae</taxon>
        <taxon>Fluviicoccus</taxon>
    </lineage>
</organism>
<dbReference type="PANTHER" id="PTHR11985">
    <property type="entry name" value="GLYCEROL-3-PHOSPHATE DEHYDROGENASE"/>
    <property type="match status" value="1"/>
</dbReference>
<reference evidence="9 10" key="1">
    <citation type="submission" date="2019-02" db="EMBL/GenBank/DDBJ databases">
        <title>Genomic Encyclopedia of Type Strains, Phase IV (KMG-IV): sequencing the most valuable type-strain genomes for metagenomic binning, comparative biology and taxonomic classification.</title>
        <authorList>
            <person name="Goeker M."/>
        </authorList>
    </citation>
    <scope>NUCLEOTIDE SEQUENCE [LARGE SCALE GENOMIC DNA]</scope>
    <source>
        <strain evidence="9 10">DSM 105135</strain>
    </source>
</reference>
<dbReference type="RefSeq" id="WP_130413222.1">
    <property type="nucleotide sequence ID" value="NZ_SHKX01000012.1"/>
</dbReference>
<dbReference type="EMBL" id="SHKX01000012">
    <property type="protein sequence ID" value="RZU45153.1"/>
    <property type="molecule type" value="Genomic_DNA"/>
</dbReference>
<evidence type="ECO:0000256" key="2">
    <source>
        <dbReference type="ARBA" id="ARBA00007330"/>
    </source>
</evidence>
<dbReference type="Gene3D" id="1.10.8.870">
    <property type="entry name" value="Alpha-glycerophosphate oxidase, cap domain"/>
    <property type="match status" value="1"/>
</dbReference>
<keyword evidence="3" id="KW-0285">Flavoprotein</keyword>
<name>A0A4Q7Z604_9GAMM</name>
<dbReference type="Gene3D" id="3.30.9.10">
    <property type="entry name" value="D-Amino Acid Oxidase, subunit A, domain 2"/>
    <property type="match status" value="1"/>
</dbReference>
<dbReference type="InterPro" id="IPR038299">
    <property type="entry name" value="DAO_C_sf"/>
</dbReference>
<dbReference type="SUPFAM" id="SSF51905">
    <property type="entry name" value="FAD/NAD(P)-binding domain"/>
    <property type="match status" value="1"/>
</dbReference>
<dbReference type="PANTHER" id="PTHR11985:SF35">
    <property type="entry name" value="ANAEROBIC GLYCEROL-3-PHOSPHATE DEHYDROGENASE SUBUNIT A"/>
    <property type="match status" value="1"/>
</dbReference>
<feature type="domain" description="Alpha-glycerophosphate oxidase C-terminal" evidence="8">
    <location>
        <begin position="415"/>
        <end position="505"/>
    </location>
</feature>
<feature type="domain" description="FAD dependent oxidoreductase" evidence="7">
    <location>
        <begin position="18"/>
        <end position="348"/>
    </location>
</feature>
<dbReference type="OrthoDB" id="9766796at2"/>
<sequence length="533" mass="60053">MTDQRTTLWQKLPETDWDIIVVGGGITGAGVAREAARTGSKVLLLEQRDYAFGTSSRSSKMVHGGLRYIAMGDIRLTWHSLVERERLLNEAPGLVDRMSYFFAHYDGGGIKSNRWAFYILLMAYDFLAGIHDRGFFNAKKFLDRVPGYRKEKLQGASRYTDAVTDDTRLVLRVLDEARRDGAVTLNYVKVEKTLTPGDQVAGLQVRNEETGEVALLRAKVVVNATGAWVNRMRSDVASETVSVRPQRGSHLVVPSDRLPLNDAVILFHPDDGRAMFIYQWEGRTVIGTTDLDHKEDLDDEAAITADEVEYLLRAANHEFPNSRLTEKDVIATWAGVRPIVSSGKGLDPSKERRDHAVWAEKGMISVSGGKLTTFRQIAQDVLTAAETWLPALKTRDRKAGIFTQPSAAVALPNADDDLYRRFTGKFGYLSERFVQEMPSSELVVIPGSKTLWAELRWALRYEQVQHLDDLMLRRTRLGLLYPEGGAALLPTIRMMALDEDWTEERWASELQRYQDIWARYYSLPEARKVAAAA</sequence>
<comment type="caution">
    <text evidence="9">The sequence shown here is derived from an EMBL/GenBank/DDBJ whole genome shotgun (WGS) entry which is preliminary data.</text>
</comment>
<keyword evidence="6" id="KW-0560">Oxidoreductase</keyword>
<comment type="similarity">
    <text evidence="2">Belongs to the FAD-dependent glycerol-3-phosphate dehydrogenase family.</text>
</comment>
<evidence type="ECO:0000259" key="8">
    <source>
        <dbReference type="Pfam" id="PF16901"/>
    </source>
</evidence>
<proteinExistence type="inferred from homology"/>
<dbReference type="InterPro" id="IPR031656">
    <property type="entry name" value="DAO_C"/>
</dbReference>
<keyword evidence="5" id="KW-0274">FAD</keyword>
<dbReference type="Pfam" id="PF16901">
    <property type="entry name" value="DAO_C"/>
    <property type="match status" value="1"/>
</dbReference>
<evidence type="ECO:0000313" key="9">
    <source>
        <dbReference type="EMBL" id="RZU45153.1"/>
    </source>
</evidence>
<dbReference type="GO" id="GO:0046168">
    <property type="term" value="P:glycerol-3-phosphate catabolic process"/>
    <property type="evidence" value="ECO:0007669"/>
    <property type="project" value="TreeGrafter"/>
</dbReference>
<evidence type="ECO:0000256" key="4">
    <source>
        <dbReference type="ARBA" id="ARBA00022798"/>
    </source>
</evidence>
<keyword evidence="4" id="KW-0319">Glycerol metabolism</keyword>
<evidence type="ECO:0000256" key="5">
    <source>
        <dbReference type="ARBA" id="ARBA00022827"/>
    </source>
</evidence>
<evidence type="ECO:0000256" key="3">
    <source>
        <dbReference type="ARBA" id="ARBA00022630"/>
    </source>
</evidence>
<evidence type="ECO:0000259" key="7">
    <source>
        <dbReference type="Pfam" id="PF01266"/>
    </source>
</evidence>
<evidence type="ECO:0000313" key="10">
    <source>
        <dbReference type="Proteomes" id="UP000292423"/>
    </source>
</evidence>
<dbReference type="InterPro" id="IPR000447">
    <property type="entry name" value="G3P_DH_FAD-dep"/>
</dbReference>
<dbReference type="Pfam" id="PF01266">
    <property type="entry name" value="DAO"/>
    <property type="match status" value="1"/>
</dbReference>
<dbReference type="GO" id="GO:0004368">
    <property type="term" value="F:glycerol-3-phosphate dehydrogenase (quinone) activity"/>
    <property type="evidence" value="ECO:0007669"/>
    <property type="project" value="InterPro"/>
</dbReference>
<gene>
    <name evidence="9" type="ORF">EV700_1965</name>
</gene>
<evidence type="ECO:0000256" key="1">
    <source>
        <dbReference type="ARBA" id="ARBA00001974"/>
    </source>
</evidence>
<dbReference type="Proteomes" id="UP000292423">
    <property type="component" value="Unassembled WGS sequence"/>
</dbReference>
<dbReference type="AlphaFoldDB" id="A0A4Q7Z604"/>
<evidence type="ECO:0000256" key="6">
    <source>
        <dbReference type="ARBA" id="ARBA00023002"/>
    </source>
</evidence>
<accession>A0A4Q7Z604</accession>
<comment type="cofactor">
    <cofactor evidence="1">
        <name>FAD</name>
        <dbReference type="ChEBI" id="CHEBI:57692"/>
    </cofactor>
</comment>
<dbReference type="InterPro" id="IPR006076">
    <property type="entry name" value="FAD-dep_OxRdtase"/>
</dbReference>
<dbReference type="PRINTS" id="PR01001">
    <property type="entry name" value="FADG3PDH"/>
</dbReference>